<evidence type="ECO:0000313" key="1">
    <source>
        <dbReference type="EMBL" id="SVE18936.1"/>
    </source>
</evidence>
<dbReference type="AlphaFoldDB" id="A0A383BFH9"/>
<organism evidence="1">
    <name type="scientific">marine metagenome</name>
    <dbReference type="NCBI Taxonomy" id="408172"/>
    <lineage>
        <taxon>unclassified sequences</taxon>
        <taxon>metagenomes</taxon>
        <taxon>ecological metagenomes</taxon>
    </lineage>
</organism>
<proteinExistence type="predicted"/>
<gene>
    <name evidence="1" type="ORF">METZ01_LOCUS471790</name>
</gene>
<protein>
    <submittedName>
        <fullName evidence="1">Uncharacterized protein</fullName>
    </submittedName>
</protein>
<accession>A0A383BFH9</accession>
<name>A0A383BFH9_9ZZZZ</name>
<dbReference type="EMBL" id="UINC01200170">
    <property type="protein sequence ID" value="SVE18936.1"/>
    <property type="molecule type" value="Genomic_DNA"/>
</dbReference>
<reference evidence="1" key="1">
    <citation type="submission" date="2018-05" db="EMBL/GenBank/DDBJ databases">
        <authorList>
            <person name="Lanie J.A."/>
            <person name="Ng W.-L."/>
            <person name="Kazmierczak K.M."/>
            <person name="Andrzejewski T.M."/>
            <person name="Davidsen T.M."/>
            <person name="Wayne K.J."/>
            <person name="Tettelin H."/>
            <person name="Glass J.I."/>
            <person name="Rusch D."/>
            <person name="Podicherti R."/>
            <person name="Tsui H.-C.T."/>
            <person name="Winkler M.E."/>
        </authorList>
    </citation>
    <scope>NUCLEOTIDE SEQUENCE</scope>
</reference>
<sequence>MNDQVQTAPAVDPWMQVEDACATALSLSQQVRLHVDDGVDAQDLVPLLHRQCEAVTELQTALGTLVALPHPGQTERRDQLGQQLRQLLALHDTSLDSLSSRGVRLAGRRRIR</sequence>